<keyword evidence="2" id="KW-1185">Reference proteome</keyword>
<keyword evidence="1" id="KW-0614">Plasmid</keyword>
<organism evidence="1 2">
    <name type="scientific">Rippkaea orientalis (strain PCC 8801 / RF-1)</name>
    <name type="common">Cyanothece sp. (strain PCC 8801)</name>
    <dbReference type="NCBI Taxonomy" id="41431"/>
    <lineage>
        <taxon>Bacteria</taxon>
        <taxon>Bacillati</taxon>
        <taxon>Cyanobacteriota</taxon>
        <taxon>Cyanophyceae</taxon>
        <taxon>Oscillatoriophycideae</taxon>
        <taxon>Chroococcales</taxon>
        <taxon>Aphanothecaceae</taxon>
        <taxon>Rippkaea</taxon>
        <taxon>Rippkaea orientalis</taxon>
    </lineage>
</organism>
<evidence type="ECO:0000313" key="2">
    <source>
        <dbReference type="Proteomes" id="UP000008204"/>
    </source>
</evidence>
<dbReference type="AlphaFoldDB" id="B7K6P3"/>
<gene>
    <name evidence="1" type="ordered locus">PCC8801_4557</name>
</gene>
<dbReference type="HOGENOM" id="CLU_1882298_0_0_3"/>
<protein>
    <submittedName>
        <fullName evidence="1">Uncharacterized protein</fullName>
    </submittedName>
</protein>
<dbReference type="EMBL" id="CP001290">
    <property type="protein sequence ID" value="ACK68465.1"/>
    <property type="molecule type" value="Genomic_DNA"/>
</dbReference>
<dbReference type="KEGG" id="cyp:PCC8801_4557"/>
<sequence length="135" mass="15263">MGKAKRRKKLTPTHGKGFGSKNQQSLNLFLMGDIGLKCYEIYGRGILFNIPHSAPKYVLSSCSWLKLQEIELINTYNPSEEVILAEFIEPLKSSGRMVKSFSFELANQMRVFSTHQTIEELVSKMFVATADNEPS</sequence>
<geneLocation type="plasmid" evidence="1 2">
    <name>pP880103</name>
</geneLocation>
<proteinExistence type="predicted"/>
<accession>B7K6P3</accession>
<name>B7K6P3_RIPO1</name>
<dbReference type="Proteomes" id="UP000008204">
    <property type="component" value="Plasmid pP880103"/>
</dbReference>
<evidence type="ECO:0000313" key="1">
    <source>
        <dbReference type="EMBL" id="ACK68465.1"/>
    </source>
</evidence>
<reference evidence="2" key="1">
    <citation type="journal article" date="2011" name="MBio">
        <title>Novel metabolic attributes of the genus Cyanothece, comprising a group of unicellular nitrogen-fixing Cyanobacteria.</title>
        <authorList>
            <person name="Bandyopadhyay A."/>
            <person name="Elvitigala T."/>
            <person name="Welsh E."/>
            <person name="Stockel J."/>
            <person name="Liberton M."/>
            <person name="Min H."/>
            <person name="Sherman L.A."/>
            <person name="Pakrasi H.B."/>
        </authorList>
    </citation>
    <scope>NUCLEOTIDE SEQUENCE [LARGE SCALE GENOMIC DNA]</scope>
    <source>
        <strain evidence="2">PCC 8801</strain>
        <plasmid evidence="2">pP880103</plasmid>
    </source>
</reference>